<dbReference type="STRING" id="393762.SAMN05660472_02078"/>
<protein>
    <submittedName>
        <fullName evidence="2">Uncharacterized protein</fullName>
    </submittedName>
</protein>
<feature type="region of interest" description="Disordered" evidence="1">
    <location>
        <begin position="1"/>
        <end position="28"/>
    </location>
</feature>
<keyword evidence="3" id="KW-1185">Reference proteome</keyword>
<evidence type="ECO:0000313" key="3">
    <source>
        <dbReference type="Proteomes" id="UP000198718"/>
    </source>
</evidence>
<dbReference type="Proteomes" id="UP000198718">
    <property type="component" value="Unassembled WGS sequence"/>
</dbReference>
<reference evidence="2 3" key="1">
    <citation type="submission" date="2016-10" db="EMBL/GenBank/DDBJ databases">
        <authorList>
            <person name="de Groot N.N."/>
        </authorList>
    </citation>
    <scope>NUCLEOTIDE SEQUENCE [LARGE SCALE GENOMIC DNA]</scope>
    <source>
        <strain evidence="2 3">DSM 18346</strain>
    </source>
</reference>
<gene>
    <name evidence="2" type="ORF">SAMN05660472_02078</name>
</gene>
<dbReference type="AlphaFoldDB" id="A0A1G9F406"/>
<evidence type="ECO:0000313" key="2">
    <source>
        <dbReference type="EMBL" id="SDK83097.1"/>
    </source>
</evidence>
<dbReference type="RefSeq" id="WP_176762134.1">
    <property type="nucleotide sequence ID" value="NZ_FNFP01000004.1"/>
</dbReference>
<accession>A0A1G9F406</accession>
<sequence>MGDKASEKEIEEQQQKKQLTEQGEEKSLLHNKKTIRNIQHYSNRIANVILPDLE</sequence>
<evidence type="ECO:0000256" key="1">
    <source>
        <dbReference type="SAM" id="MobiDB-lite"/>
    </source>
</evidence>
<proteinExistence type="predicted"/>
<dbReference type="EMBL" id="FNFP01000004">
    <property type="protein sequence ID" value="SDK83097.1"/>
    <property type="molecule type" value="Genomic_DNA"/>
</dbReference>
<name>A0A1G9F406_9FIRM</name>
<organism evidence="2 3">
    <name type="scientific">Natronincola ferrireducens</name>
    <dbReference type="NCBI Taxonomy" id="393762"/>
    <lineage>
        <taxon>Bacteria</taxon>
        <taxon>Bacillati</taxon>
        <taxon>Bacillota</taxon>
        <taxon>Clostridia</taxon>
        <taxon>Peptostreptococcales</taxon>
        <taxon>Natronincolaceae</taxon>
        <taxon>Natronincola</taxon>
    </lineage>
</organism>